<dbReference type="KEGG" id="lamb:KBB96_13480"/>
<protein>
    <submittedName>
        <fullName evidence="18">TonB-dependent siderophore receptor</fullName>
    </submittedName>
</protein>
<gene>
    <name evidence="18" type="ORF">KBB96_13480</name>
</gene>
<evidence type="ECO:0000259" key="16">
    <source>
        <dbReference type="Pfam" id="PF00593"/>
    </source>
</evidence>
<organism evidence="18 19">
    <name type="scientific">Luteolibacter ambystomatis</name>
    <dbReference type="NCBI Taxonomy" id="2824561"/>
    <lineage>
        <taxon>Bacteria</taxon>
        <taxon>Pseudomonadati</taxon>
        <taxon>Verrucomicrobiota</taxon>
        <taxon>Verrucomicrobiia</taxon>
        <taxon>Verrucomicrobiales</taxon>
        <taxon>Verrucomicrobiaceae</taxon>
        <taxon>Luteolibacter</taxon>
    </lineage>
</organism>
<feature type="region of interest" description="Disordered" evidence="14">
    <location>
        <begin position="29"/>
        <end position="55"/>
    </location>
</feature>
<sequence length="769" mass="84268">MKPKSNLRTAPTTREMLALSAFLATGTALAADAPAQPEPKKDEKKKDGETQQSLGDMVVEAVRQSLYKPEKLQTMKYTVPLRDVPQTVTVVPKEVIREQNASTLRDVLRNVPGISMQAGEGGGGPAGDNLAIRGFAARSDIFVDGIRDTAGGGYIRDPFNFEQVEVTKGPSSSNAGRGSTGGSVNIATKTPHLGNNYDVMLGGGSDDYFRGTFDVNQEIPGLQRAAFRLNGVYHNQDIPGRDFVNQERWGIAPSLAFGLGTDTRFTLSYSHLDQDNVPDYGIPWVSRAKATGLGIAPGIPPVDFDTYYGNLNRDYEETVTDIVTAVFEHDFNDKLKLRNTTRFGVNDRDSVTTAPRFVNGTNASTALNQQFQSRDQVDTAISNQTEIRYDFETGTLKHEMVGGLEFDKEISKNRGRAMLLPNGTTAPAPVVDLFHPNPWAPYTGVLSYTGAVTTVEVDTVSAYLFDTIKFNRQWELSGGLRWDHLETQYDSIAPQSAQSLAAGNLPYESHGFGNDLLSYRAALVYKPQENGSIYLGYGTSFNASSENLAYIAHPIRFPFGTTNPNSTLSLLGADPEKNNTIELGTKWEFFNDKLMVTGALFRTDKTNARTTDPVDPSVVTLTGEQQVQGFELGFTGQITDKWRIMGGYTHLDSEVKKSLVAAEIGSELSNTPDDSFSLWTVHELPFKIEAGLGVQYVGARFNSTNATTRQEAPDYVLVDGMLGYKLNDHVSFRLNAYNLGDKDYIDRVGGGHFVPGQGRSFVFSTNFTF</sequence>
<keyword evidence="4 12" id="KW-1134">Transmembrane beta strand</keyword>
<evidence type="ECO:0000256" key="3">
    <source>
        <dbReference type="ARBA" id="ARBA00022448"/>
    </source>
</evidence>
<keyword evidence="11 12" id="KW-0998">Cell outer membrane</keyword>
<dbReference type="GO" id="GO:0015344">
    <property type="term" value="F:siderophore uptake transmembrane transporter activity"/>
    <property type="evidence" value="ECO:0007669"/>
    <property type="project" value="TreeGrafter"/>
</dbReference>
<dbReference type="GO" id="GO:0015891">
    <property type="term" value="P:siderophore transport"/>
    <property type="evidence" value="ECO:0007669"/>
    <property type="project" value="InterPro"/>
</dbReference>
<dbReference type="PANTHER" id="PTHR32552">
    <property type="entry name" value="FERRICHROME IRON RECEPTOR-RELATED"/>
    <property type="match status" value="1"/>
</dbReference>
<name>A0A975G6J2_9BACT</name>
<evidence type="ECO:0000256" key="2">
    <source>
        <dbReference type="ARBA" id="ARBA00009810"/>
    </source>
</evidence>
<dbReference type="NCBIfam" id="TIGR01783">
    <property type="entry name" value="TonB-siderophor"/>
    <property type="match status" value="1"/>
</dbReference>
<dbReference type="SUPFAM" id="SSF56935">
    <property type="entry name" value="Porins"/>
    <property type="match status" value="1"/>
</dbReference>
<dbReference type="Gene3D" id="2.170.130.10">
    <property type="entry name" value="TonB-dependent receptor, plug domain"/>
    <property type="match status" value="1"/>
</dbReference>
<evidence type="ECO:0000256" key="10">
    <source>
        <dbReference type="ARBA" id="ARBA00023170"/>
    </source>
</evidence>
<feature type="domain" description="TonB-dependent receptor plug" evidence="17">
    <location>
        <begin position="81"/>
        <end position="182"/>
    </location>
</feature>
<keyword evidence="3 12" id="KW-0813">Transport</keyword>
<evidence type="ECO:0000256" key="5">
    <source>
        <dbReference type="ARBA" id="ARBA00022692"/>
    </source>
</evidence>
<evidence type="ECO:0000256" key="4">
    <source>
        <dbReference type="ARBA" id="ARBA00022452"/>
    </source>
</evidence>
<feature type="compositionally biased region" description="Basic and acidic residues" evidence="14">
    <location>
        <begin position="38"/>
        <end position="49"/>
    </location>
</feature>
<evidence type="ECO:0000256" key="7">
    <source>
        <dbReference type="ARBA" id="ARBA00023065"/>
    </source>
</evidence>
<dbReference type="EMBL" id="CP073100">
    <property type="protein sequence ID" value="QUE49878.1"/>
    <property type="molecule type" value="Genomic_DNA"/>
</dbReference>
<dbReference type="PROSITE" id="PS52016">
    <property type="entry name" value="TONB_DEPENDENT_REC_3"/>
    <property type="match status" value="1"/>
</dbReference>
<evidence type="ECO:0000256" key="15">
    <source>
        <dbReference type="SAM" id="SignalP"/>
    </source>
</evidence>
<evidence type="ECO:0000256" key="14">
    <source>
        <dbReference type="SAM" id="MobiDB-lite"/>
    </source>
</evidence>
<dbReference type="GO" id="GO:0009279">
    <property type="term" value="C:cell outer membrane"/>
    <property type="evidence" value="ECO:0007669"/>
    <property type="project" value="UniProtKB-SubCell"/>
</dbReference>
<comment type="similarity">
    <text evidence="2 12 13">Belongs to the TonB-dependent receptor family.</text>
</comment>
<dbReference type="PANTHER" id="PTHR32552:SF83">
    <property type="entry name" value="BLR3904 PROTEIN"/>
    <property type="match status" value="1"/>
</dbReference>
<dbReference type="CDD" id="cd01347">
    <property type="entry name" value="ligand_gated_channel"/>
    <property type="match status" value="1"/>
</dbReference>
<evidence type="ECO:0000313" key="18">
    <source>
        <dbReference type="EMBL" id="QUE49878.1"/>
    </source>
</evidence>
<dbReference type="InterPro" id="IPR039426">
    <property type="entry name" value="TonB-dep_rcpt-like"/>
</dbReference>
<evidence type="ECO:0000256" key="9">
    <source>
        <dbReference type="ARBA" id="ARBA00023136"/>
    </source>
</evidence>
<keyword evidence="9 12" id="KW-0472">Membrane</keyword>
<proteinExistence type="inferred from homology"/>
<keyword evidence="8 13" id="KW-0798">TonB box</keyword>
<evidence type="ECO:0000256" key="6">
    <source>
        <dbReference type="ARBA" id="ARBA00022729"/>
    </source>
</evidence>
<accession>A0A975G6J2</accession>
<dbReference type="Pfam" id="PF00593">
    <property type="entry name" value="TonB_dep_Rec_b-barrel"/>
    <property type="match status" value="1"/>
</dbReference>
<keyword evidence="7" id="KW-0406">Ion transport</keyword>
<evidence type="ECO:0000256" key="8">
    <source>
        <dbReference type="ARBA" id="ARBA00023077"/>
    </source>
</evidence>
<dbReference type="RefSeq" id="WP_211629967.1">
    <property type="nucleotide sequence ID" value="NZ_CP073100.1"/>
</dbReference>
<dbReference type="InterPro" id="IPR010105">
    <property type="entry name" value="TonB_sidphr_rcpt"/>
</dbReference>
<dbReference type="AlphaFoldDB" id="A0A975G6J2"/>
<evidence type="ECO:0000256" key="11">
    <source>
        <dbReference type="ARBA" id="ARBA00023237"/>
    </source>
</evidence>
<dbReference type="InterPro" id="IPR012910">
    <property type="entry name" value="Plug_dom"/>
</dbReference>
<feature type="domain" description="TonB-dependent receptor-like beta-barrel" evidence="16">
    <location>
        <begin position="257"/>
        <end position="739"/>
    </location>
</feature>
<keyword evidence="19" id="KW-1185">Reference proteome</keyword>
<feature type="chain" id="PRO_5037077224" evidence="15">
    <location>
        <begin position="31"/>
        <end position="769"/>
    </location>
</feature>
<evidence type="ECO:0000256" key="1">
    <source>
        <dbReference type="ARBA" id="ARBA00004571"/>
    </source>
</evidence>
<evidence type="ECO:0000256" key="12">
    <source>
        <dbReference type="PROSITE-ProRule" id="PRU01360"/>
    </source>
</evidence>
<evidence type="ECO:0000259" key="17">
    <source>
        <dbReference type="Pfam" id="PF07715"/>
    </source>
</evidence>
<evidence type="ECO:0000256" key="13">
    <source>
        <dbReference type="RuleBase" id="RU003357"/>
    </source>
</evidence>
<keyword evidence="10 18" id="KW-0675">Receptor</keyword>
<dbReference type="Proteomes" id="UP000676169">
    <property type="component" value="Chromosome"/>
</dbReference>
<dbReference type="FunFam" id="2.170.130.10:FF:000001">
    <property type="entry name" value="Catecholate siderophore TonB-dependent receptor"/>
    <property type="match status" value="1"/>
</dbReference>
<evidence type="ECO:0000313" key="19">
    <source>
        <dbReference type="Proteomes" id="UP000676169"/>
    </source>
</evidence>
<reference evidence="18" key="1">
    <citation type="submission" date="2021-04" db="EMBL/GenBank/DDBJ databases">
        <title>Luteolibacter sp. 32A isolated from the skin of an Anderson's salamander (Ambystoma andersonii).</title>
        <authorList>
            <person name="Spergser J."/>
            <person name="Busse H.-J."/>
        </authorList>
    </citation>
    <scope>NUCLEOTIDE SEQUENCE</scope>
    <source>
        <strain evidence="18">32A</strain>
    </source>
</reference>
<comment type="subcellular location">
    <subcellularLocation>
        <location evidence="1 12">Cell outer membrane</location>
        <topology evidence="1 12">Multi-pass membrane protein</topology>
    </subcellularLocation>
</comment>
<dbReference type="Gene3D" id="2.40.170.20">
    <property type="entry name" value="TonB-dependent receptor, beta-barrel domain"/>
    <property type="match status" value="1"/>
</dbReference>
<feature type="signal peptide" evidence="15">
    <location>
        <begin position="1"/>
        <end position="30"/>
    </location>
</feature>
<keyword evidence="6 15" id="KW-0732">Signal</keyword>
<dbReference type="Pfam" id="PF07715">
    <property type="entry name" value="Plug"/>
    <property type="match status" value="1"/>
</dbReference>
<dbReference type="InterPro" id="IPR037066">
    <property type="entry name" value="Plug_dom_sf"/>
</dbReference>
<keyword evidence="5 12" id="KW-0812">Transmembrane</keyword>
<dbReference type="InterPro" id="IPR000531">
    <property type="entry name" value="Beta-barrel_TonB"/>
</dbReference>
<dbReference type="GO" id="GO:0038023">
    <property type="term" value="F:signaling receptor activity"/>
    <property type="evidence" value="ECO:0007669"/>
    <property type="project" value="InterPro"/>
</dbReference>
<dbReference type="InterPro" id="IPR036942">
    <property type="entry name" value="Beta-barrel_TonB_sf"/>
</dbReference>